<organism evidence="5 6">
    <name type="scientific">Pisum sativum</name>
    <name type="common">Garden pea</name>
    <name type="synonym">Lathyrus oleraceus</name>
    <dbReference type="NCBI Taxonomy" id="3888"/>
    <lineage>
        <taxon>Eukaryota</taxon>
        <taxon>Viridiplantae</taxon>
        <taxon>Streptophyta</taxon>
        <taxon>Embryophyta</taxon>
        <taxon>Tracheophyta</taxon>
        <taxon>Spermatophyta</taxon>
        <taxon>Magnoliopsida</taxon>
        <taxon>eudicotyledons</taxon>
        <taxon>Gunneridae</taxon>
        <taxon>Pentapetalae</taxon>
        <taxon>rosids</taxon>
        <taxon>fabids</taxon>
        <taxon>Fabales</taxon>
        <taxon>Fabaceae</taxon>
        <taxon>Papilionoideae</taxon>
        <taxon>50 kb inversion clade</taxon>
        <taxon>NPAAA clade</taxon>
        <taxon>Hologalegina</taxon>
        <taxon>IRL clade</taxon>
        <taxon>Fabeae</taxon>
        <taxon>Lathyrus</taxon>
    </lineage>
</organism>
<evidence type="ECO:0008006" key="7">
    <source>
        <dbReference type="Google" id="ProtNLM"/>
    </source>
</evidence>
<evidence type="ECO:0000256" key="2">
    <source>
        <dbReference type="SAM" id="MobiDB-lite"/>
    </source>
</evidence>
<accession>A0A9D4YD12</accession>
<reference evidence="5 6" key="1">
    <citation type="journal article" date="2022" name="Nat. Genet.">
        <title>Improved pea reference genome and pan-genome highlight genomic features and evolutionary characteristics.</title>
        <authorList>
            <person name="Yang T."/>
            <person name="Liu R."/>
            <person name="Luo Y."/>
            <person name="Hu S."/>
            <person name="Wang D."/>
            <person name="Wang C."/>
            <person name="Pandey M.K."/>
            <person name="Ge S."/>
            <person name="Xu Q."/>
            <person name="Li N."/>
            <person name="Li G."/>
            <person name="Huang Y."/>
            <person name="Saxena R.K."/>
            <person name="Ji Y."/>
            <person name="Li M."/>
            <person name="Yan X."/>
            <person name="He Y."/>
            <person name="Liu Y."/>
            <person name="Wang X."/>
            <person name="Xiang C."/>
            <person name="Varshney R.K."/>
            <person name="Ding H."/>
            <person name="Gao S."/>
            <person name="Zong X."/>
        </authorList>
    </citation>
    <scope>NUCLEOTIDE SEQUENCE [LARGE SCALE GENOMIC DNA]</scope>
    <source>
        <strain evidence="5 6">cv. Zhongwan 6</strain>
    </source>
</reference>
<dbReference type="PANTHER" id="PTHR14580">
    <property type="entry name" value="MULTIPLE MYELOMA TUMOR-ASSOCIATED PROTEIN 2 FAMILY MEMBER"/>
    <property type="match status" value="1"/>
</dbReference>
<dbReference type="Pfam" id="PF03732">
    <property type="entry name" value="Retrotrans_gag"/>
    <property type="match status" value="1"/>
</dbReference>
<dbReference type="Gramene" id="Psat02G0346200-T1">
    <property type="protein sequence ID" value="KAI5437357.1"/>
    <property type="gene ID" value="KIW84_023462"/>
</dbReference>
<dbReference type="EMBL" id="JAMSHJ010000002">
    <property type="protein sequence ID" value="KAI5437357.1"/>
    <property type="molecule type" value="Genomic_DNA"/>
</dbReference>
<sequence>MYHPTRGGVRGGRDQFTWDDVKADKHRENYLGHSVKAPVGRWQKGKDLFWYTRDKKSESAEMEAAKEEIRRIKEEEEQSMREALGLAPKRANRPQGNRLDKHEFSELVKRGSTAEDLGEGHAEAARVQGVGFARVWFRFSCGWSLREALWKIIRQLIQEQQTRRHRCKGREDRRDDDGEGSAFSSESGESRPRHHYHNNNQRGGIFGGRRRLEIPIFKGEDTYGWLVRVERYFRLHEIHTRDKVDTVVLAMEDRALNWFQWWEEQTPLGNWEEFKMAVIRRFQPGLLHNPLGPLLSLKQKTTVMECRDKFELLVAPLRREERGMLGSIFLNGLKEEIPAELKLYDNHDLAEVMDRALLIKGKNEVMERRSTGWKDRGGTYKFKDPGEVCSAKIESGKKGVGPTDRYRGRRLDPAELEERSQKGLCFKCGDKWNRDHTCKFKHMSLRLCESSSEEEEGVKESLEETKKESEVIAELKTLQLSLQSREGFTSNKSFKVWVTVNERKVLTLIDSGSLIPRGSDMVLGMDWLANLGNIEANCGELCLKWKQGRQKYSIQGDPALCTRQASWKAMLKALTDEGMGFYLHPMEAKQAGNNTKTPEWERILELFEVFNLPSGLPHPREHDHAILLKHDATIPNLRPYRYPFYQKNEIEKIVKDMLQAGIIRHNTSPFSRKENNAADSLSRQMQYVHITTVQCEAWEGLEEEVQGDEKLKAIVQALLAYPSSQTGFQLKGEYWYNTNYHASLKTTPFEALYGRTPPVLIRGDTPFSVVDEVHKLTAERNVMLKELQEQLLKAQDLMRNQANKHMREVEHEVGDTVFLKIQPYKLKKLAKRLNQESSPREPHPWEEPGSSKVLHTTPEVENVSMPNQPPRKTEDDSEDESRRKRRREERKEEKREKREKKHSHEERKQEKREKRHSRDSDDKKRHKKDKERRRHDSD</sequence>
<evidence type="ECO:0000313" key="5">
    <source>
        <dbReference type="EMBL" id="KAI5437357.1"/>
    </source>
</evidence>
<feature type="compositionally biased region" description="Basic and acidic residues" evidence="2">
    <location>
        <begin position="889"/>
        <end position="923"/>
    </location>
</feature>
<evidence type="ECO:0000259" key="4">
    <source>
        <dbReference type="Pfam" id="PF10159"/>
    </source>
</evidence>
<dbReference type="InterPro" id="IPR005162">
    <property type="entry name" value="Retrotrans_gag_dom"/>
</dbReference>
<proteinExistence type="predicted"/>
<feature type="region of interest" description="Disordered" evidence="2">
    <location>
        <begin position="163"/>
        <end position="202"/>
    </location>
</feature>
<evidence type="ECO:0000259" key="3">
    <source>
        <dbReference type="Pfam" id="PF03732"/>
    </source>
</evidence>
<dbReference type="Gene3D" id="3.10.10.10">
    <property type="entry name" value="HIV Type 1 Reverse Transcriptase, subunit A, domain 1"/>
    <property type="match status" value="1"/>
</dbReference>
<dbReference type="InterPro" id="IPR043502">
    <property type="entry name" value="DNA/RNA_pol_sf"/>
</dbReference>
<feature type="coiled-coil region" evidence="1">
    <location>
        <begin position="55"/>
        <end position="82"/>
    </location>
</feature>
<dbReference type="AlphaFoldDB" id="A0A9D4YD12"/>
<evidence type="ECO:0000256" key="1">
    <source>
        <dbReference type="SAM" id="Coils"/>
    </source>
</evidence>
<protein>
    <recommendedName>
        <fullName evidence="7">Multiple myeloma tumor-associated protein 2-like N-terminal domain-containing protein</fullName>
    </recommendedName>
</protein>
<keyword evidence="6" id="KW-1185">Reference proteome</keyword>
<dbReference type="PANTHER" id="PTHR14580:SF0">
    <property type="entry name" value="MULTIPLE MYELOMA TUMOR-ASSOCIATED PROTEIN 2"/>
    <property type="match status" value="1"/>
</dbReference>
<evidence type="ECO:0000313" key="6">
    <source>
        <dbReference type="Proteomes" id="UP001058974"/>
    </source>
</evidence>
<dbReference type="Pfam" id="PF10159">
    <property type="entry name" value="MMtag"/>
    <property type="match status" value="1"/>
</dbReference>
<name>A0A9D4YD12_PEA</name>
<dbReference type="InterPro" id="IPR019315">
    <property type="entry name" value="MMTA2_N"/>
</dbReference>
<dbReference type="SUPFAM" id="SSF56672">
    <property type="entry name" value="DNA/RNA polymerases"/>
    <property type="match status" value="1"/>
</dbReference>
<dbReference type="Proteomes" id="UP001058974">
    <property type="component" value="Chromosome 2"/>
</dbReference>
<feature type="region of interest" description="Disordered" evidence="2">
    <location>
        <begin position="831"/>
        <end position="938"/>
    </location>
</feature>
<feature type="domain" description="Multiple myeloma tumor-associated protein 2-like N-terminal" evidence="4">
    <location>
        <begin position="8"/>
        <end position="85"/>
    </location>
</feature>
<feature type="domain" description="Retrotransposon gag" evidence="3">
    <location>
        <begin position="247"/>
        <end position="335"/>
    </location>
</feature>
<gene>
    <name evidence="5" type="ORF">KIW84_023462</name>
</gene>
<dbReference type="InterPro" id="IPR039207">
    <property type="entry name" value="MMTAG2-like"/>
</dbReference>
<comment type="caution">
    <text evidence="5">The sequence shown here is derived from an EMBL/GenBank/DDBJ whole genome shotgun (WGS) entry which is preliminary data.</text>
</comment>
<feature type="compositionally biased region" description="Basic residues" evidence="2">
    <location>
        <begin position="924"/>
        <end position="938"/>
    </location>
</feature>
<keyword evidence="1" id="KW-0175">Coiled coil</keyword>